<sequence>MCSGDIEDGGSLFDRHTDAGTHVDTVLVICGRFLAANQLQEIGVVFFKYADQLHSNGEALQRSRLQSENEKIQVYQTLATSIGAFGVAVS</sequence>
<evidence type="ECO:0000313" key="1">
    <source>
        <dbReference type="EMBL" id="CCA24474.1"/>
    </source>
</evidence>
<organism evidence="1">
    <name type="scientific">Albugo laibachii Nc14</name>
    <dbReference type="NCBI Taxonomy" id="890382"/>
    <lineage>
        <taxon>Eukaryota</taxon>
        <taxon>Sar</taxon>
        <taxon>Stramenopiles</taxon>
        <taxon>Oomycota</taxon>
        <taxon>Peronosporomycetes</taxon>
        <taxon>Albuginales</taxon>
        <taxon>Albuginaceae</taxon>
        <taxon>Albugo</taxon>
    </lineage>
</organism>
<reference evidence="1" key="1">
    <citation type="journal article" date="2011" name="PLoS Biol.">
        <title>Gene gain and loss during evolution of obligate parasitism in the white rust pathogen of Arabidopsis thaliana.</title>
        <authorList>
            <person name="Kemen E."/>
            <person name="Gardiner A."/>
            <person name="Schultz-Larsen T."/>
            <person name="Kemen A.C."/>
            <person name="Balmuth A.L."/>
            <person name="Robert-Seilaniantz A."/>
            <person name="Bailey K."/>
            <person name="Holub E."/>
            <person name="Studholme D.J."/>
            <person name="Maclean D."/>
            <person name="Jones J.D."/>
        </authorList>
    </citation>
    <scope>NUCLEOTIDE SEQUENCE</scope>
</reference>
<accession>F0WSY9</accession>
<name>F0WSY9_9STRA</name>
<reference evidence="1" key="2">
    <citation type="submission" date="2011-02" db="EMBL/GenBank/DDBJ databases">
        <authorList>
            <person name="MacLean D."/>
        </authorList>
    </citation>
    <scope>NUCLEOTIDE SEQUENCE</scope>
</reference>
<dbReference type="AlphaFoldDB" id="F0WSY9"/>
<proteinExistence type="predicted"/>
<gene>
    <name evidence="1" type="primary">AlNc14C242G9479</name>
    <name evidence="1" type="ORF">ALNC14_106180</name>
</gene>
<protein>
    <submittedName>
        <fullName evidence="1">AlNc14C242G9479 protein</fullName>
    </submittedName>
</protein>
<dbReference type="HOGENOM" id="CLU_2445370_0_0_1"/>
<dbReference type="EMBL" id="FR824287">
    <property type="protein sequence ID" value="CCA24474.1"/>
    <property type="molecule type" value="Genomic_DNA"/>
</dbReference>